<evidence type="ECO:0000256" key="2">
    <source>
        <dbReference type="SAM" id="Phobius"/>
    </source>
</evidence>
<feature type="region of interest" description="Disordered" evidence="1">
    <location>
        <begin position="26"/>
        <end position="57"/>
    </location>
</feature>
<sequence>MGLELIIFFVLLVLAIFIWIGYQKKRKMVDKGRPDEKLNKSSKPFNEADQRRGEADT</sequence>
<proteinExistence type="predicted"/>
<name>A0AAP2CJ05_9BACT</name>
<dbReference type="Proteomes" id="UP001319104">
    <property type="component" value="Unassembled WGS sequence"/>
</dbReference>
<organism evidence="3 4">
    <name type="scientific">Litoribacter ruber</name>
    <dbReference type="NCBI Taxonomy" id="702568"/>
    <lineage>
        <taxon>Bacteria</taxon>
        <taxon>Pseudomonadati</taxon>
        <taxon>Bacteroidota</taxon>
        <taxon>Cytophagia</taxon>
        <taxon>Cytophagales</taxon>
        <taxon>Cyclobacteriaceae</taxon>
        <taxon>Litoribacter</taxon>
    </lineage>
</organism>
<evidence type="ECO:0000313" key="4">
    <source>
        <dbReference type="Proteomes" id="UP001319104"/>
    </source>
</evidence>
<feature type="compositionally biased region" description="Basic and acidic residues" evidence="1">
    <location>
        <begin position="46"/>
        <end position="57"/>
    </location>
</feature>
<protein>
    <submittedName>
        <fullName evidence="3">Uncharacterized protein</fullName>
    </submittedName>
</protein>
<keyword evidence="2" id="KW-0472">Membrane</keyword>
<comment type="caution">
    <text evidence="3">The sequence shown here is derived from an EMBL/GenBank/DDBJ whole genome shotgun (WGS) entry which is preliminary data.</text>
</comment>
<feature type="transmembrane region" description="Helical" evidence="2">
    <location>
        <begin position="6"/>
        <end position="22"/>
    </location>
</feature>
<gene>
    <name evidence="3" type="ORF">KI659_16540</name>
</gene>
<keyword evidence="4" id="KW-1185">Reference proteome</keyword>
<dbReference type="RefSeq" id="WP_213946487.1">
    <property type="nucleotide sequence ID" value="NZ_JAHBGI010000018.1"/>
</dbReference>
<dbReference type="AlphaFoldDB" id="A0AAP2CJ05"/>
<keyword evidence="2" id="KW-1133">Transmembrane helix</keyword>
<reference evidence="3 4" key="1">
    <citation type="submission" date="2021-05" db="EMBL/GenBank/DDBJ databases">
        <authorList>
            <person name="Zhang Z.D."/>
            <person name="Osman G."/>
        </authorList>
    </citation>
    <scope>NUCLEOTIDE SEQUENCE [LARGE SCALE GENOMIC DNA]</scope>
    <source>
        <strain evidence="3 4">KCTC 32217</strain>
    </source>
</reference>
<keyword evidence="2" id="KW-0812">Transmembrane</keyword>
<accession>A0AAP2CJ05</accession>
<dbReference type="EMBL" id="JAHCMY010000015">
    <property type="protein sequence ID" value="MBS9525628.1"/>
    <property type="molecule type" value="Genomic_DNA"/>
</dbReference>
<feature type="compositionally biased region" description="Basic and acidic residues" evidence="1">
    <location>
        <begin position="29"/>
        <end position="39"/>
    </location>
</feature>
<evidence type="ECO:0000256" key="1">
    <source>
        <dbReference type="SAM" id="MobiDB-lite"/>
    </source>
</evidence>
<evidence type="ECO:0000313" key="3">
    <source>
        <dbReference type="EMBL" id="MBS9525628.1"/>
    </source>
</evidence>